<dbReference type="Proteomes" id="UP000228380">
    <property type="component" value="Unplaced"/>
</dbReference>
<proteinExistence type="predicted"/>
<feature type="coiled-coil region" evidence="2">
    <location>
        <begin position="221"/>
        <end position="283"/>
    </location>
</feature>
<name>A0A8B8ZMB1_PHODC</name>
<dbReference type="GO" id="GO:0008270">
    <property type="term" value="F:zinc ion binding"/>
    <property type="evidence" value="ECO:0007669"/>
    <property type="project" value="UniProtKB-KW"/>
</dbReference>
<feature type="domain" description="CCHC-type" evidence="3">
    <location>
        <begin position="132"/>
        <end position="145"/>
    </location>
</feature>
<gene>
    <name evidence="5" type="primary">LOC120106406</name>
</gene>
<dbReference type="SUPFAM" id="SSF57756">
    <property type="entry name" value="Retrovirus zinc finger-like domains"/>
    <property type="match status" value="1"/>
</dbReference>
<keyword evidence="2" id="KW-0175">Coiled coil</keyword>
<dbReference type="InterPro" id="IPR054722">
    <property type="entry name" value="PolX-like_BBD"/>
</dbReference>
<keyword evidence="4" id="KW-1185">Reference proteome</keyword>
<evidence type="ECO:0000313" key="4">
    <source>
        <dbReference type="Proteomes" id="UP000228380"/>
    </source>
</evidence>
<dbReference type="RefSeq" id="XP_038975341.1">
    <property type="nucleotide sequence ID" value="XM_039119413.1"/>
</dbReference>
<dbReference type="GeneID" id="120106406"/>
<accession>A0A8B8ZMB1</accession>
<reference evidence="5" key="1">
    <citation type="submission" date="2025-08" db="UniProtKB">
        <authorList>
            <consortium name="RefSeq"/>
        </authorList>
    </citation>
    <scope>IDENTIFICATION</scope>
    <source>
        <tissue evidence="5">Young leaves</tissue>
    </source>
</reference>
<dbReference type="InterPro" id="IPR036875">
    <property type="entry name" value="Znf_CCHC_sf"/>
</dbReference>
<dbReference type="OrthoDB" id="696923at2759"/>
<dbReference type="PROSITE" id="PS50158">
    <property type="entry name" value="ZF_CCHC"/>
    <property type="match status" value="1"/>
</dbReference>
<evidence type="ECO:0000259" key="3">
    <source>
        <dbReference type="PROSITE" id="PS50158"/>
    </source>
</evidence>
<protein>
    <submittedName>
        <fullName evidence="5">Uncharacterized protein LOC120106406</fullName>
    </submittedName>
</protein>
<keyword evidence="1" id="KW-0862">Zinc</keyword>
<dbReference type="GO" id="GO:0003676">
    <property type="term" value="F:nucleic acid binding"/>
    <property type="evidence" value="ECO:0007669"/>
    <property type="project" value="InterPro"/>
</dbReference>
<keyword evidence="1" id="KW-0863">Zinc-finger</keyword>
<evidence type="ECO:0000313" key="5">
    <source>
        <dbReference type="RefSeq" id="XP_038975341.1"/>
    </source>
</evidence>
<dbReference type="KEGG" id="pda:120106406"/>
<evidence type="ECO:0000256" key="1">
    <source>
        <dbReference type="PROSITE-ProRule" id="PRU00047"/>
    </source>
</evidence>
<keyword evidence="1" id="KW-0479">Metal-binding</keyword>
<dbReference type="InterPro" id="IPR001878">
    <property type="entry name" value="Znf_CCHC"/>
</dbReference>
<dbReference type="Pfam" id="PF14223">
    <property type="entry name" value="Retrotran_gag_2"/>
    <property type="match status" value="1"/>
</dbReference>
<organism evidence="4 5">
    <name type="scientific">Phoenix dactylifera</name>
    <name type="common">Date palm</name>
    <dbReference type="NCBI Taxonomy" id="42345"/>
    <lineage>
        <taxon>Eukaryota</taxon>
        <taxon>Viridiplantae</taxon>
        <taxon>Streptophyta</taxon>
        <taxon>Embryophyta</taxon>
        <taxon>Tracheophyta</taxon>
        <taxon>Spermatophyta</taxon>
        <taxon>Magnoliopsida</taxon>
        <taxon>Liliopsida</taxon>
        <taxon>Arecaceae</taxon>
        <taxon>Coryphoideae</taxon>
        <taxon>Phoeniceae</taxon>
        <taxon>Phoenix</taxon>
    </lineage>
</organism>
<evidence type="ECO:0000256" key="2">
    <source>
        <dbReference type="SAM" id="Coils"/>
    </source>
</evidence>
<sequence>MYPNSDLVRKILRSLPRSWKAKVTAIQEAKDLNILPLEELLGSLITHELTMNQHLEDEDQKRKEIAFKASTQKEYNESSDEGEDENEDDDIALLAKKISKFIRRRKMNFKRYPIVKGEMEKNKEKGKDPLVCYECKRPGHFRLDCLLLKKLQKKKKKAFVAMREDSDESSSEEETQKVANICLMAQDNQVSSTALPSFSFDELYESFNELVSDYKKLGLKNKELRIENNTLNDLSEKYNEEKQFLANEVQMLKSEKQKKIKQNEELLNENQNLKKEVDKYKVCLAANQAKRNWYLDSGCSRHMTGDKDEFFTLESKEGGVVTFGDNSQGQIIDIGKIRISPSTFIDNVLMDDPEDDTEILENEIERITLEDSSNTNNEEDVEQAEIEVVEELDHNLPKEWRYATSTLRN</sequence>
<dbReference type="AlphaFoldDB" id="A0A8B8ZMB1"/>
<dbReference type="Pfam" id="PF22936">
    <property type="entry name" value="Pol_BBD"/>
    <property type="match status" value="1"/>
</dbReference>